<gene>
    <name evidence="2" type="ORF">TRM7557_02158</name>
</gene>
<reference evidence="2 3" key="1">
    <citation type="submission" date="2015-09" db="EMBL/GenBank/DDBJ databases">
        <authorList>
            <consortium name="Swine Surveillance"/>
        </authorList>
    </citation>
    <scope>NUCLEOTIDE SEQUENCE [LARGE SCALE GENOMIC DNA]</scope>
    <source>
        <strain evidence="2 3">CECT 7557</strain>
    </source>
</reference>
<feature type="transmembrane region" description="Helical" evidence="1">
    <location>
        <begin position="6"/>
        <end position="28"/>
    </location>
</feature>
<evidence type="ECO:0000256" key="1">
    <source>
        <dbReference type="SAM" id="Phobius"/>
    </source>
</evidence>
<sequence length="136" mass="15608">MKKFFGYVLKALGVIALLVIIFICTVLFSSRQEKQITRDFFALVAEQKFEDAHDLFAPALKAEYPLLKLRTDFENMAAFTVERFLNIKASTSEGIIMKGQLSTQTGCRSHFDIQFWDEEIVAFWVHSPCMSQDRAT</sequence>
<accession>A0A0P1GVE0</accession>
<dbReference type="RefSeq" id="WP_058290205.1">
    <property type="nucleotide sequence ID" value="NZ_CYSD01000033.1"/>
</dbReference>
<dbReference type="Proteomes" id="UP000052022">
    <property type="component" value="Unassembled WGS sequence"/>
</dbReference>
<keyword evidence="3" id="KW-1185">Reference proteome</keyword>
<organism evidence="2 3">
    <name type="scientific">Tritonibacter multivorans</name>
    <dbReference type="NCBI Taxonomy" id="928856"/>
    <lineage>
        <taxon>Bacteria</taxon>
        <taxon>Pseudomonadati</taxon>
        <taxon>Pseudomonadota</taxon>
        <taxon>Alphaproteobacteria</taxon>
        <taxon>Rhodobacterales</taxon>
        <taxon>Paracoccaceae</taxon>
        <taxon>Tritonibacter</taxon>
    </lineage>
</organism>
<keyword evidence="1" id="KW-0472">Membrane</keyword>
<proteinExistence type="predicted"/>
<keyword evidence="1" id="KW-0812">Transmembrane</keyword>
<protein>
    <recommendedName>
        <fullName evidence="4">DUF3887 domain-containing protein</fullName>
    </recommendedName>
</protein>
<keyword evidence="1" id="KW-1133">Transmembrane helix</keyword>
<evidence type="ECO:0008006" key="4">
    <source>
        <dbReference type="Google" id="ProtNLM"/>
    </source>
</evidence>
<name>A0A0P1GVE0_9RHOB</name>
<evidence type="ECO:0000313" key="2">
    <source>
        <dbReference type="EMBL" id="CUH79015.1"/>
    </source>
</evidence>
<dbReference type="AlphaFoldDB" id="A0A0P1GVE0"/>
<dbReference type="EMBL" id="CYSD01000033">
    <property type="protein sequence ID" value="CUH79015.1"/>
    <property type="molecule type" value="Genomic_DNA"/>
</dbReference>
<evidence type="ECO:0000313" key="3">
    <source>
        <dbReference type="Proteomes" id="UP000052022"/>
    </source>
</evidence>